<organism evidence="1 2">
    <name type="scientific">Emiliania huxleyi (strain CCMP1516)</name>
    <dbReference type="NCBI Taxonomy" id="280463"/>
    <lineage>
        <taxon>Eukaryota</taxon>
        <taxon>Haptista</taxon>
        <taxon>Haptophyta</taxon>
        <taxon>Prymnesiophyceae</taxon>
        <taxon>Isochrysidales</taxon>
        <taxon>Noelaerhabdaceae</taxon>
        <taxon>Emiliania</taxon>
    </lineage>
</organism>
<dbReference type="GeneID" id="17271138"/>
<evidence type="ECO:0000313" key="2">
    <source>
        <dbReference type="Proteomes" id="UP000013827"/>
    </source>
</evidence>
<dbReference type="EnsemblProtists" id="EOD25592">
    <property type="protein sequence ID" value="EOD25592"/>
    <property type="gene ID" value="EMIHUDRAFT_237469"/>
</dbReference>
<dbReference type="Proteomes" id="UP000013827">
    <property type="component" value="Unassembled WGS sequence"/>
</dbReference>
<dbReference type="RefSeq" id="XP_005778021.1">
    <property type="nucleotide sequence ID" value="XM_005777964.1"/>
</dbReference>
<dbReference type="PaxDb" id="2903-EOD25592"/>
<reference evidence="2" key="1">
    <citation type="journal article" date="2013" name="Nature">
        <title>Pan genome of the phytoplankton Emiliania underpins its global distribution.</title>
        <authorList>
            <person name="Read B.A."/>
            <person name="Kegel J."/>
            <person name="Klute M.J."/>
            <person name="Kuo A."/>
            <person name="Lefebvre S.C."/>
            <person name="Maumus F."/>
            <person name="Mayer C."/>
            <person name="Miller J."/>
            <person name="Monier A."/>
            <person name="Salamov A."/>
            <person name="Young J."/>
            <person name="Aguilar M."/>
            <person name="Claverie J.M."/>
            <person name="Frickenhaus S."/>
            <person name="Gonzalez K."/>
            <person name="Herman E.K."/>
            <person name="Lin Y.C."/>
            <person name="Napier J."/>
            <person name="Ogata H."/>
            <person name="Sarno A.F."/>
            <person name="Shmutz J."/>
            <person name="Schroeder D."/>
            <person name="de Vargas C."/>
            <person name="Verret F."/>
            <person name="von Dassow P."/>
            <person name="Valentin K."/>
            <person name="Van de Peer Y."/>
            <person name="Wheeler G."/>
            <person name="Dacks J.B."/>
            <person name="Delwiche C.F."/>
            <person name="Dyhrman S.T."/>
            <person name="Glockner G."/>
            <person name="John U."/>
            <person name="Richards T."/>
            <person name="Worden A.Z."/>
            <person name="Zhang X."/>
            <person name="Grigoriev I.V."/>
            <person name="Allen A.E."/>
            <person name="Bidle K."/>
            <person name="Borodovsky M."/>
            <person name="Bowler C."/>
            <person name="Brownlee C."/>
            <person name="Cock J.M."/>
            <person name="Elias M."/>
            <person name="Gladyshev V.N."/>
            <person name="Groth M."/>
            <person name="Guda C."/>
            <person name="Hadaegh A."/>
            <person name="Iglesias-Rodriguez M.D."/>
            <person name="Jenkins J."/>
            <person name="Jones B.M."/>
            <person name="Lawson T."/>
            <person name="Leese F."/>
            <person name="Lindquist E."/>
            <person name="Lobanov A."/>
            <person name="Lomsadze A."/>
            <person name="Malik S.B."/>
            <person name="Marsh M.E."/>
            <person name="Mackinder L."/>
            <person name="Mock T."/>
            <person name="Mueller-Roeber B."/>
            <person name="Pagarete A."/>
            <person name="Parker M."/>
            <person name="Probert I."/>
            <person name="Quesneville H."/>
            <person name="Raines C."/>
            <person name="Rensing S.A."/>
            <person name="Riano-Pachon D.M."/>
            <person name="Richier S."/>
            <person name="Rokitta S."/>
            <person name="Shiraiwa Y."/>
            <person name="Soanes D.M."/>
            <person name="van der Giezen M."/>
            <person name="Wahlund T.M."/>
            <person name="Williams B."/>
            <person name="Wilson W."/>
            <person name="Wolfe G."/>
            <person name="Wurch L.L."/>
        </authorList>
    </citation>
    <scope>NUCLEOTIDE SEQUENCE</scope>
</reference>
<dbReference type="KEGG" id="ehx:EMIHUDRAFT_237469"/>
<dbReference type="AlphaFoldDB" id="A0A0D3JQ07"/>
<sequence length="219" mass="24124">MPRRSNGRPRWRAISSADVASRSEAQAPVRIVKLQNLDNDVLVVIQRTLFAQALSADGVRLGSLAASCRSLHAALAPELRLQRKHAEAALLAHCQITAEELDKGGCLLDLSGWFERSGVLKTMLGSMLAHWRSGQTYFITAAHRYHGEVGSTRVSSTIQISVAWRVAEIYHANISATAACLQVRGSFTELLSLQSELWHHYTPPYYVVTQGGSTVRMML</sequence>
<keyword evidence="2" id="KW-1185">Reference proteome</keyword>
<dbReference type="HOGENOM" id="CLU_1263564_0_0_1"/>
<accession>A0A0D3JQ07</accession>
<proteinExistence type="predicted"/>
<evidence type="ECO:0000313" key="1">
    <source>
        <dbReference type="EnsemblProtists" id="EOD25592"/>
    </source>
</evidence>
<name>A0A0D3JQ07_EMIH1</name>
<protein>
    <submittedName>
        <fullName evidence="1">Uncharacterized protein</fullName>
    </submittedName>
</protein>
<reference evidence="1" key="2">
    <citation type="submission" date="2024-10" db="UniProtKB">
        <authorList>
            <consortium name="EnsemblProtists"/>
        </authorList>
    </citation>
    <scope>IDENTIFICATION</scope>
</reference>